<comment type="pathway">
    <text evidence="3 15">Amino-acid biosynthesis; L-histidine biosynthesis; L-histidine from 5-phospho-alpha-D-ribose 1-diphosphate: step 1/9.</text>
</comment>
<dbReference type="Proteomes" id="UP000031011">
    <property type="component" value="Unassembled WGS sequence"/>
</dbReference>
<dbReference type="InterPro" id="IPR018198">
    <property type="entry name" value="ATP_PRibTrfase_CS"/>
</dbReference>
<proteinExistence type="inferred from homology"/>
<keyword evidence="9 15" id="KW-0328">Glycosyltransferase</keyword>
<dbReference type="InterPro" id="IPR001348">
    <property type="entry name" value="ATP_PRibTrfase_HisG"/>
</dbReference>
<evidence type="ECO:0000256" key="11">
    <source>
        <dbReference type="ARBA" id="ARBA00022741"/>
    </source>
</evidence>
<evidence type="ECO:0000256" key="8">
    <source>
        <dbReference type="ARBA" id="ARBA00022605"/>
    </source>
</evidence>
<sequence>MTLLKIALTKGRTEKQVIPLLEKSGVDCSGLLNKKRRLIVSVADKYQFVLAKGPDVMTYLTNGACDIGIVGSDILEEQGRTENQLLDLNVGKCRFILASTSSFDPKEERRKVIGTKYPNITQRYFESIGEDVEIVKIEGSVELAPLVGLADAIVDLTETGTTLKENNLEIYAELGPISTRLVANPISLKQKKHEIFELVDALENVCGGFE</sequence>
<comment type="similarity">
    <text evidence="4 15">Belongs to the ATP phosphoribosyltransferase family. Short subfamily.</text>
</comment>
<keyword evidence="10 15" id="KW-0808">Transferase</keyword>
<evidence type="ECO:0000256" key="7">
    <source>
        <dbReference type="ARBA" id="ARBA00022490"/>
    </source>
</evidence>
<dbReference type="PROSITE" id="PS01316">
    <property type="entry name" value="ATP_P_PHORIBOSYLTR"/>
    <property type="match status" value="1"/>
</dbReference>
<gene>
    <name evidence="15" type="primary">hisG</name>
    <name evidence="17" type="ORF">LRN_0619</name>
</gene>
<keyword evidence="8 15" id="KW-0028">Amino-acid biosynthesis</keyword>
<dbReference type="CDD" id="cd13595">
    <property type="entry name" value="PBP2_HisGs"/>
    <property type="match status" value="1"/>
</dbReference>
<dbReference type="PANTHER" id="PTHR21403">
    <property type="entry name" value="ATP PHOSPHORIBOSYLTRANSFERASE ATP-PRTASE"/>
    <property type="match status" value="1"/>
</dbReference>
<evidence type="ECO:0000256" key="9">
    <source>
        <dbReference type="ARBA" id="ARBA00022676"/>
    </source>
</evidence>
<evidence type="ECO:0000256" key="15">
    <source>
        <dbReference type="HAMAP-Rule" id="MF_01018"/>
    </source>
</evidence>
<evidence type="ECO:0000259" key="16">
    <source>
        <dbReference type="Pfam" id="PF01634"/>
    </source>
</evidence>
<dbReference type="PANTHER" id="PTHR21403:SF8">
    <property type="entry name" value="ATP PHOSPHORIBOSYLTRANSFERASE"/>
    <property type="match status" value="1"/>
</dbReference>
<keyword evidence="12 15" id="KW-0067">ATP-binding</keyword>
<evidence type="ECO:0000256" key="10">
    <source>
        <dbReference type="ARBA" id="ARBA00022679"/>
    </source>
</evidence>
<dbReference type="Gene3D" id="3.40.190.10">
    <property type="entry name" value="Periplasmic binding protein-like II"/>
    <property type="match status" value="2"/>
</dbReference>
<dbReference type="EMBL" id="AWYA01000123">
    <property type="protein sequence ID" value="KIC04183.1"/>
    <property type="molecule type" value="Genomic_DNA"/>
</dbReference>
<reference evidence="17 18" key="1">
    <citation type="journal article" date="2015" name="BMC Microbiol.">
        <title>Lactobacillus ruminis strains cluster according to their mammalian gut source.</title>
        <authorList>
            <person name="O' Donnell M.M."/>
            <person name="Harris H.M."/>
            <person name="Lynch D.B."/>
            <person name="Ross R.P."/>
            <person name="O'Toole P.W."/>
        </authorList>
    </citation>
    <scope>NUCLEOTIDE SEQUENCE [LARGE SCALE GENOMIC DNA]</scope>
    <source>
        <strain evidence="17 18">DPC 6832</strain>
    </source>
</reference>
<comment type="subcellular location">
    <subcellularLocation>
        <location evidence="2 15">Cytoplasm</location>
    </subcellularLocation>
</comment>
<dbReference type="AlphaFoldDB" id="A0A837DUX4"/>
<keyword evidence="11 15" id="KW-0547">Nucleotide-binding</keyword>
<dbReference type="Pfam" id="PF01634">
    <property type="entry name" value="HisG"/>
    <property type="match status" value="1"/>
</dbReference>
<dbReference type="GO" id="GO:0005737">
    <property type="term" value="C:cytoplasm"/>
    <property type="evidence" value="ECO:0007669"/>
    <property type="project" value="UniProtKB-SubCell"/>
</dbReference>
<comment type="caution">
    <text evidence="17">The sequence shown here is derived from an EMBL/GenBank/DDBJ whole genome shotgun (WGS) entry which is preliminary data.</text>
</comment>
<dbReference type="NCBIfam" id="TIGR00070">
    <property type="entry name" value="hisG"/>
    <property type="match status" value="1"/>
</dbReference>
<evidence type="ECO:0000256" key="2">
    <source>
        <dbReference type="ARBA" id="ARBA00004496"/>
    </source>
</evidence>
<evidence type="ECO:0000256" key="13">
    <source>
        <dbReference type="ARBA" id="ARBA00023102"/>
    </source>
</evidence>
<evidence type="ECO:0000313" key="17">
    <source>
        <dbReference type="EMBL" id="KIC04183.1"/>
    </source>
</evidence>
<dbReference type="EC" id="2.4.2.17" evidence="5 15"/>
<dbReference type="GO" id="GO:0003879">
    <property type="term" value="F:ATP phosphoribosyltransferase activity"/>
    <property type="evidence" value="ECO:0007669"/>
    <property type="project" value="UniProtKB-UniRule"/>
</dbReference>
<evidence type="ECO:0000256" key="12">
    <source>
        <dbReference type="ARBA" id="ARBA00022840"/>
    </source>
</evidence>
<evidence type="ECO:0000256" key="3">
    <source>
        <dbReference type="ARBA" id="ARBA00004667"/>
    </source>
</evidence>
<dbReference type="GO" id="GO:0000105">
    <property type="term" value="P:L-histidine biosynthetic process"/>
    <property type="evidence" value="ECO:0007669"/>
    <property type="project" value="UniProtKB-UniRule"/>
</dbReference>
<comment type="domain">
    <text evidence="15">Lacks the C-terminal regulatory region which is replaced by HisZ.</text>
</comment>
<feature type="domain" description="ATP phosphoribosyltransferase catalytic" evidence="16">
    <location>
        <begin position="54"/>
        <end position="203"/>
    </location>
</feature>
<comment type="catalytic activity">
    <reaction evidence="1 15">
        <text>1-(5-phospho-beta-D-ribosyl)-ATP + diphosphate = 5-phospho-alpha-D-ribose 1-diphosphate + ATP</text>
        <dbReference type="Rhea" id="RHEA:18473"/>
        <dbReference type="ChEBI" id="CHEBI:30616"/>
        <dbReference type="ChEBI" id="CHEBI:33019"/>
        <dbReference type="ChEBI" id="CHEBI:58017"/>
        <dbReference type="ChEBI" id="CHEBI:73183"/>
        <dbReference type="EC" id="2.4.2.17"/>
    </reaction>
</comment>
<dbReference type="InterPro" id="IPR024893">
    <property type="entry name" value="ATP_PRibTrfase_HisG_short"/>
</dbReference>
<evidence type="ECO:0000256" key="14">
    <source>
        <dbReference type="ARBA" id="ARBA00024861"/>
    </source>
</evidence>
<dbReference type="UniPathway" id="UPA00031">
    <property type="reaction ID" value="UER00006"/>
</dbReference>
<comment type="subunit">
    <text evidence="15">Heteromultimer composed of HisG and HisZ subunits.</text>
</comment>
<organism evidence="17 18">
    <name type="scientific">Ligilactobacillus ruminis DPC 6832</name>
    <dbReference type="NCBI Taxonomy" id="1402208"/>
    <lineage>
        <taxon>Bacteria</taxon>
        <taxon>Bacillati</taxon>
        <taxon>Bacillota</taxon>
        <taxon>Bacilli</taxon>
        <taxon>Lactobacillales</taxon>
        <taxon>Lactobacillaceae</taxon>
        <taxon>Ligilactobacillus</taxon>
    </lineage>
</organism>
<comment type="function">
    <text evidence="14 15">Catalyzes the condensation of ATP and 5-phosphoribose 1-diphosphate to form N'-(5'-phosphoribosyl)-ATP (PR-ATP). Has a crucial role in the pathway because the rate of histidine biosynthesis seems to be controlled primarily by regulation of HisG enzymatic activity.</text>
</comment>
<dbReference type="GO" id="GO:0005524">
    <property type="term" value="F:ATP binding"/>
    <property type="evidence" value="ECO:0007669"/>
    <property type="project" value="UniProtKB-KW"/>
</dbReference>
<evidence type="ECO:0000256" key="5">
    <source>
        <dbReference type="ARBA" id="ARBA00011946"/>
    </source>
</evidence>
<dbReference type="FunFam" id="3.40.190.10:FF:000008">
    <property type="entry name" value="ATP phosphoribosyltransferase"/>
    <property type="match status" value="1"/>
</dbReference>
<name>A0A837DUX4_9LACO</name>
<evidence type="ECO:0000256" key="6">
    <source>
        <dbReference type="ARBA" id="ARBA00020998"/>
    </source>
</evidence>
<protein>
    <recommendedName>
        <fullName evidence="6 15">ATP phosphoribosyltransferase</fullName>
        <shortName evidence="15">ATP-PRT</shortName>
        <shortName evidence="15">ATP-PRTase</shortName>
        <ecNumber evidence="5 15">2.4.2.17</ecNumber>
    </recommendedName>
</protein>
<dbReference type="SUPFAM" id="SSF53850">
    <property type="entry name" value="Periplasmic binding protein-like II"/>
    <property type="match status" value="1"/>
</dbReference>
<dbReference type="InterPro" id="IPR013820">
    <property type="entry name" value="ATP_PRibTrfase_cat"/>
</dbReference>
<evidence type="ECO:0000313" key="18">
    <source>
        <dbReference type="Proteomes" id="UP000031011"/>
    </source>
</evidence>
<evidence type="ECO:0000256" key="4">
    <source>
        <dbReference type="ARBA" id="ARBA00009489"/>
    </source>
</evidence>
<keyword evidence="13 15" id="KW-0368">Histidine biosynthesis</keyword>
<dbReference type="HAMAP" id="MF_01018">
    <property type="entry name" value="HisG_Short"/>
    <property type="match status" value="1"/>
</dbReference>
<accession>A0A837DUX4</accession>
<evidence type="ECO:0000256" key="1">
    <source>
        <dbReference type="ARBA" id="ARBA00000915"/>
    </source>
</evidence>
<keyword evidence="7 15" id="KW-0963">Cytoplasm</keyword>